<dbReference type="CDD" id="cd04301">
    <property type="entry name" value="NAT_SF"/>
    <property type="match status" value="1"/>
</dbReference>
<accession>A0ABV2M4U6</accession>
<dbReference type="EMBL" id="JBEPMJ010000022">
    <property type="protein sequence ID" value="MET3751493.1"/>
    <property type="molecule type" value="Genomic_DNA"/>
</dbReference>
<dbReference type="Pfam" id="PF13508">
    <property type="entry name" value="Acetyltransf_7"/>
    <property type="match status" value="1"/>
</dbReference>
<dbReference type="Proteomes" id="UP001549106">
    <property type="component" value="Unassembled WGS sequence"/>
</dbReference>
<name>A0ABV2M4U6_9FIRM</name>
<dbReference type="PROSITE" id="PS51186">
    <property type="entry name" value="GNAT"/>
    <property type="match status" value="1"/>
</dbReference>
<dbReference type="InterPro" id="IPR016181">
    <property type="entry name" value="Acyl_CoA_acyltransferase"/>
</dbReference>
<organism evidence="2 3">
    <name type="scientific">Blautia caecimuris</name>
    <dbReference type="NCBI Taxonomy" id="1796615"/>
    <lineage>
        <taxon>Bacteria</taxon>
        <taxon>Bacillati</taxon>
        <taxon>Bacillota</taxon>
        <taxon>Clostridia</taxon>
        <taxon>Lachnospirales</taxon>
        <taxon>Lachnospiraceae</taxon>
        <taxon>Blautia</taxon>
    </lineage>
</organism>
<sequence>MIIQVENNKEKEMISRTILEALPDWFGLPEAREEYIVNSVNQQFFAAVKEEKTIGFLCLKQTGKDTVEVSVMGVLKEFHRHGIGRKLFMKAREKAIKDGFSFIQVKTVQMGQYDNYDNTNKFYISLGFKEFEIFPTLWDEWNPCQVYVMALL</sequence>
<dbReference type="InterPro" id="IPR000182">
    <property type="entry name" value="GNAT_dom"/>
</dbReference>
<proteinExistence type="predicted"/>
<reference evidence="2 3" key="1">
    <citation type="submission" date="2024-06" db="EMBL/GenBank/DDBJ databases">
        <title>Genomic Encyclopedia of Type Strains, Phase IV (KMG-IV): sequencing the most valuable type-strain genomes for metagenomic binning, comparative biology and taxonomic classification.</title>
        <authorList>
            <person name="Goeker M."/>
        </authorList>
    </citation>
    <scope>NUCLEOTIDE SEQUENCE [LARGE SCALE GENOMIC DNA]</scope>
    <source>
        <strain evidence="2 3">DSM 29492</strain>
    </source>
</reference>
<gene>
    <name evidence="2" type="ORF">ABID24_002752</name>
</gene>
<protein>
    <submittedName>
        <fullName evidence="2">Ribosomal protein S18 acetylase RimI-like enzyme</fullName>
    </submittedName>
</protein>
<dbReference type="RefSeq" id="WP_257465163.1">
    <property type="nucleotide sequence ID" value="NZ_BAABXN010000001.1"/>
</dbReference>
<comment type="caution">
    <text evidence="2">The sequence shown here is derived from an EMBL/GenBank/DDBJ whole genome shotgun (WGS) entry which is preliminary data.</text>
</comment>
<evidence type="ECO:0000259" key="1">
    <source>
        <dbReference type="PROSITE" id="PS51186"/>
    </source>
</evidence>
<dbReference type="Gene3D" id="3.40.630.30">
    <property type="match status" value="1"/>
</dbReference>
<evidence type="ECO:0000313" key="3">
    <source>
        <dbReference type="Proteomes" id="UP001549106"/>
    </source>
</evidence>
<keyword evidence="3" id="KW-1185">Reference proteome</keyword>
<feature type="domain" description="N-acetyltransferase" evidence="1">
    <location>
        <begin position="1"/>
        <end position="152"/>
    </location>
</feature>
<evidence type="ECO:0000313" key="2">
    <source>
        <dbReference type="EMBL" id="MET3751493.1"/>
    </source>
</evidence>
<dbReference type="SUPFAM" id="SSF55729">
    <property type="entry name" value="Acyl-CoA N-acyltransferases (Nat)"/>
    <property type="match status" value="1"/>
</dbReference>